<dbReference type="NCBIfam" id="TIGR02734">
    <property type="entry name" value="crtI_fam"/>
    <property type="match status" value="1"/>
</dbReference>
<feature type="domain" description="Amine oxidase" evidence="6">
    <location>
        <begin position="12"/>
        <end position="483"/>
    </location>
</feature>
<sequence>MSKRAIIIGSGIAGLAAAIRFAVKGYDVDVFEANSTPGGKLGRVQSNGFYFDAGPSLFTMPQLVDELFEISGENPRDHFNYLKKDVHCKYFFDDGTIFTAWDNKNKFIDEITEVFRVNAKTVLEYLQSSKRKYEITSPLFIERSLHKVDTFLNFKTLKALASTTDLDIFQTLDELNRSYFSDPRLVQLFNRYATYNGSSPYKTPGIMSMIPHLEYNIGTFYPAGGMYSIVEKLYELAKRKGVKFHFNCPVTKILIENNSAKGVSTHENEYYADSVISNMDIVPTYRKLLREEKAPEKTLSQERSSSALIFYWGIKNQFKQLDLHNIFFSGDYEEEFKDIFDHQRVPSDPTVYVNISSKEDADHAPDGCENWFVMVNVPPNSGQDWETMVKDTRRAVINRINKSLNTNIEEYIDTENLLTPIKIEKKTSSYKGALYGAGSNNKNSAFLRHPNFSNKIKNLYFCGGSVHPGGGIPLCLNSAKIVSSIVKS</sequence>
<accession>A0A848J705</accession>
<dbReference type="Pfam" id="PF01593">
    <property type="entry name" value="Amino_oxidase"/>
    <property type="match status" value="1"/>
</dbReference>
<keyword evidence="8" id="KW-1185">Reference proteome</keyword>
<evidence type="ECO:0000313" key="8">
    <source>
        <dbReference type="Proteomes" id="UP000559010"/>
    </source>
</evidence>
<evidence type="ECO:0000256" key="1">
    <source>
        <dbReference type="ARBA" id="ARBA00004829"/>
    </source>
</evidence>
<keyword evidence="4 5" id="KW-0560">Oxidoreductase</keyword>
<dbReference type="GO" id="GO:0016117">
    <property type="term" value="P:carotenoid biosynthetic process"/>
    <property type="evidence" value="ECO:0007669"/>
    <property type="project" value="UniProtKB-KW"/>
</dbReference>
<dbReference type="RefSeq" id="WP_169684657.1">
    <property type="nucleotide sequence ID" value="NZ_JABBNU010000012.1"/>
</dbReference>
<reference evidence="7 8" key="1">
    <citation type="submission" date="2020-04" db="EMBL/GenBank/DDBJ databases">
        <title>Flammeovirgaceae bacterium KN852 isolated from deep sea.</title>
        <authorList>
            <person name="Zhang D.-C."/>
        </authorList>
    </citation>
    <scope>NUCLEOTIDE SEQUENCE [LARGE SCALE GENOMIC DNA]</scope>
    <source>
        <strain evidence="7 8">KN852</strain>
    </source>
</reference>
<protein>
    <submittedName>
        <fullName evidence="7">Phytoene desaturase</fullName>
    </submittedName>
</protein>
<evidence type="ECO:0000313" key="7">
    <source>
        <dbReference type="EMBL" id="NMM50290.1"/>
    </source>
</evidence>
<evidence type="ECO:0000256" key="2">
    <source>
        <dbReference type="ARBA" id="ARBA00006046"/>
    </source>
</evidence>
<evidence type="ECO:0000256" key="4">
    <source>
        <dbReference type="ARBA" id="ARBA00023002"/>
    </source>
</evidence>
<dbReference type="SUPFAM" id="SSF51905">
    <property type="entry name" value="FAD/NAD(P)-binding domain"/>
    <property type="match status" value="1"/>
</dbReference>
<dbReference type="InterPro" id="IPR036188">
    <property type="entry name" value="FAD/NAD-bd_sf"/>
</dbReference>
<evidence type="ECO:0000256" key="5">
    <source>
        <dbReference type="RuleBase" id="RU362075"/>
    </source>
</evidence>
<dbReference type="PANTHER" id="PTHR43734">
    <property type="entry name" value="PHYTOENE DESATURASE"/>
    <property type="match status" value="1"/>
</dbReference>
<comment type="similarity">
    <text evidence="2 5">Belongs to the carotenoid/retinoid oxidoreductase family.</text>
</comment>
<organism evidence="7 8">
    <name type="scientific">Marinigracilibium pacificum</name>
    <dbReference type="NCBI Taxonomy" id="2729599"/>
    <lineage>
        <taxon>Bacteria</taxon>
        <taxon>Pseudomonadati</taxon>
        <taxon>Bacteroidota</taxon>
        <taxon>Cytophagia</taxon>
        <taxon>Cytophagales</taxon>
        <taxon>Flammeovirgaceae</taxon>
        <taxon>Marinigracilibium</taxon>
    </lineage>
</organism>
<dbReference type="AlphaFoldDB" id="A0A848J705"/>
<dbReference type="InterPro" id="IPR054840">
    <property type="entry name" value="hydcarot_desat_CrtD"/>
</dbReference>
<name>A0A848J705_9BACT</name>
<evidence type="ECO:0000256" key="3">
    <source>
        <dbReference type="ARBA" id="ARBA00022746"/>
    </source>
</evidence>
<dbReference type="EMBL" id="JABBNU010000012">
    <property type="protein sequence ID" value="NMM50290.1"/>
    <property type="molecule type" value="Genomic_DNA"/>
</dbReference>
<proteinExistence type="inferred from homology"/>
<gene>
    <name evidence="7" type="primary">crtI</name>
    <name evidence="7" type="ORF">HH304_17915</name>
</gene>
<dbReference type="Proteomes" id="UP000559010">
    <property type="component" value="Unassembled WGS sequence"/>
</dbReference>
<dbReference type="Gene3D" id="3.50.50.60">
    <property type="entry name" value="FAD/NAD(P)-binding domain"/>
    <property type="match status" value="2"/>
</dbReference>
<dbReference type="PANTHER" id="PTHR43734:SF7">
    <property type="entry name" value="4,4'-DIAPONEUROSPORENE OXYGENASE"/>
    <property type="match status" value="1"/>
</dbReference>
<keyword evidence="3 5" id="KW-0125">Carotenoid biosynthesis</keyword>
<dbReference type="NCBIfam" id="NF042421">
    <property type="entry name" value="hydcarot_desat_CrtD"/>
    <property type="match status" value="1"/>
</dbReference>
<comment type="caution">
    <text evidence="7">The sequence shown here is derived from an EMBL/GenBank/DDBJ whole genome shotgun (WGS) entry which is preliminary data.</text>
</comment>
<evidence type="ECO:0000259" key="6">
    <source>
        <dbReference type="Pfam" id="PF01593"/>
    </source>
</evidence>
<comment type="pathway">
    <text evidence="1 5">Carotenoid biosynthesis.</text>
</comment>
<dbReference type="GO" id="GO:0016491">
    <property type="term" value="F:oxidoreductase activity"/>
    <property type="evidence" value="ECO:0007669"/>
    <property type="project" value="UniProtKB-KW"/>
</dbReference>
<dbReference type="InterPro" id="IPR002937">
    <property type="entry name" value="Amino_oxidase"/>
</dbReference>
<dbReference type="InterPro" id="IPR014105">
    <property type="entry name" value="Carotenoid/retinoid_OxRdtase"/>
</dbReference>